<reference evidence="2 3" key="1">
    <citation type="submission" date="2023-04" db="EMBL/GenBank/DDBJ databases">
        <title>Marinoamorphus aggregata gen. nov., sp. Nov., isolate from tissue of brittle star Ophioplocus japonicus.</title>
        <authorList>
            <person name="Kawano K."/>
            <person name="Sawayama S."/>
            <person name="Nakagawa S."/>
        </authorList>
    </citation>
    <scope>NUCLEOTIDE SEQUENCE [LARGE SCALE GENOMIC DNA]</scope>
    <source>
        <strain evidence="2 3">NKW23</strain>
    </source>
</reference>
<protein>
    <recommendedName>
        <fullName evidence="4">CRISPR-associated protein Cas6 C-terminal domain-containing protein</fullName>
    </recommendedName>
</protein>
<accession>A0ABQ6LTB6</accession>
<dbReference type="RefSeq" id="WP_285674646.1">
    <property type="nucleotide sequence ID" value="NZ_BSYI01000061.1"/>
</dbReference>
<feature type="region of interest" description="Disordered" evidence="1">
    <location>
        <begin position="1"/>
        <end position="22"/>
    </location>
</feature>
<dbReference type="Proteomes" id="UP001239909">
    <property type="component" value="Unassembled WGS sequence"/>
</dbReference>
<sequence length="331" mass="35999">MPHDDRDEKASPHGDTREPAGASIRAEGQIGAFLDNALEQRIEIAALAAEWRMTRILLRCRGEARRLKDPKLVGKIRGGWGNALEEVASPEAIAERSCSWETPCALSIFFTSYGRHLPGFDLPKPYVFAVDVDRGDLLVMLTLFGAAESWAGEATDGLVRALRVGLDRRGPNGRPIREPIGISDRSVRASLGVPVPDLTGGAVLEFPDQVSQKKGSMPHFEPATLLKGLVKRIKGLALWHGADLAEGTEELLDEAHAIGATAQWIDRGERRRRQGSRLQARSYPVVGRRGVLILPPMSPVMATLIALGEYTYVGASTRLGNGSYRLHPHAG</sequence>
<feature type="compositionally biased region" description="Basic and acidic residues" evidence="1">
    <location>
        <begin position="1"/>
        <end position="18"/>
    </location>
</feature>
<evidence type="ECO:0008006" key="4">
    <source>
        <dbReference type="Google" id="ProtNLM"/>
    </source>
</evidence>
<gene>
    <name evidence="2" type="ORF">LNKW23_45630</name>
</gene>
<evidence type="ECO:0000256" key="1">
    <source>
        <dbReference type="SAM" id="MobiDB-lite"/>
    </source>
</evidence>
<keyword evidence="3" id="KW-1185">Reference proteome</keyword>
<proteinExistence type="predicted"/>
<evidence type="ECO:0000313" key="3">
    <source>
        <dbReference type="Proteomes" id="UP001239909"/>
    </source>
</evidence>
<organism evidence="2 3">
    <name type="scientific">Paralimibaculum aggregatum</name>
    <dbReference type="NCBI Taxonomy" id="3036245"/>
    <lineage>
        <taxon>Bacteria</taxon>
        <taxon>Pseudomonadati</taxon>
        <taxon>Pseudomonadota</taxon>
        <taxon>Alphaproteobacteria</taxon>
        <taxon>Rhodobacterales</taxon>
        <taxon>Paracoccaceae</taxon>
        <taxon>Paralimibaculum</taxon>
    </lineage>
</organism>
<evidence type="ECO:0000313" key="2">
    <source>
        <dbReference type="EMBL" id="GMG85343.1"/>
    </source>
</evidence>
<dbReference type="EMBL" id="BSYI01000061">
    <property type="protein sequence ID" value="GMG85343.1"/>
    <property type="molecule type" value="Genomic_DNA"/>
</dbReference>
<comment type="caution">
    <text evidence="2">The sequence shown here is derived from an EMBL/GenBank/DDBJ whole genome shotgun (WGS) entry which is preliminary data.</text>
</comment>
<name>A0ABQ6LTB6_9RHOB</name>